<comment type="similarity">
    <text evidence="1 3">Belongs to the short-chain dehydrogenases/reductases (SDR) family.</text>
</comment>
<dbReference type="PRINTS" id="PR00081">
    <property type="entry name" value="GDHRDH"/>
</dbReference>
<dbReference type="Pfam" id="PF00106">
    <property type="entry name" value="adh_short"/>
    <property type="match status" value="1"/>
</dbReference>
<protein>
    <submittedName>
        <fullName evidence="4">Oxidoreductase</fullName>
    </submittedName>
</protein>
<dbReference type="InterPro" id="IPR036291">
    <property type="entry name" value="NAD(P)-bd_dom_sf"/>
</dbReference>
<dbReference type="SUPFAM" id="SSF51735">
    <property type="entry name" value="NAD(P)-binding Rossmann-fold domains"/>
    <property type="match status" value="1"/>
</dbReference>
<dbReference type="AlphaFoldDB" id="A0AAU9CA50"/>
<dbReference type="PRINTS" id="PR00080">
    <property type="entry name" value="SDRFAMILY"/>
</dbReference>
<evidence type="ECO:0000256" key="1">
    <source>
        <dbReference type="ARBA" id="ARBA00006484"/>
    </source>
</evidence>
<organism evidence="4 5">
    <name type="scientific">Fulvitalea axinellae</name>
    <dbReference type="NCBI Taxonomy" id="1182444"/>
    <lineage>
        <taxon>Bacteria</taxon>
        <taxon>Pseudomonadati</taxon>
        <taxon>Bacteroidota</taxon>
        <taxon>Cytophagia</taxon>
        <taxon>Cytophagales</taxon>
        <taxon>Persicobacteraceae</taxon>
        <taxon>Fulvitalea</taxon>
    </lineage>
</organism>
<sequence length="237" mass="25987">MIVVTGGTKGIGKAIIERFVREGYAAATCSRNLEDLESLKKELGDKYPEAEIYAFRADLSQKQSCVEFVSFVNGLGKEIVSLVNNTGVYIPGQVHNEEDGRLEMMIDTNLYSAYYITRGIISGMIERKDGHIFNICSTASITPYANGGSYCISKYAMLGMTKALREEMKPHGVKVTAIMPGATKTASWDGVELPEERLMKSTDVADVIWASHSLSPSACVEEILLRPQLGDISDDEL</sequence>
<keyword evidence="2" id="KW-0560">Oxidoreductase</keyword>
<dbReference type="Gene3D" id="3.40.50.720">
    <property type="entry name" value="NAD(P)-binding Rossmann-like Domain"/>
    <property type="match status" value="1"/>
</dbReference>
<dbReference type="GO" id="GO:0016491">
    <property type="term" value="F:oxidoreductase activity"/>
    <property type="evidence" value="ECO:0007669"/>
    <property type="project" value="UniProtKB-KW"/>
</dbReference>
<evidence type="ECO:0000313" key="5">
    <source>
        <dbReference type="Proteomes" id="UP001348817"/>
    </source>
</evidence>
<proteinExistence type="inferred from homology"/>
<evidence type="ECO:0000313" key="4">
    <source>
        <dbReference type="EMBL" id="BDD08939.1"/>
    </source>
</evidence>
<dbReference type="InterPro" id="IPR020904">
    <property type="entry name" value="Sc_DH/Rdtase_CS"/>
</dbReference>
<dbReference type="PANTHER" id="PTHR42901:SF1">
    <property type="entry name" value="ALCOHOL DEHYDROGENASE"/>
    <property type="match status" value="1"/>
</dbReference>
<reference evidence="4 5" key="1">
    <citation type="submission" date="2021-12" db="EMBL/GenBank/DDBJ databases">
        <title>Genome sequencing of bacteria with rrn-lacking chromosome and rrn-plasmid.</title>
        <authorList>
            <person name="Anda M."/>
            <person name="Iwasaki W."/>
        </authorList>
    </citation>
    <scope>NUCLEOTIDE SEQUENCE [LARGE SCALE GENOMIC DNA]</scope>
    <source>
        <strain evidence="4 5">DSM 100852</strain>
    </source>
</reference>
<gene>
    <name evidence="4" type="ORF">FUAX_13710</name>
</gene>
<dbReference type="Proteomes" id="UP001348817">
    <property type="component" value="Chromosome"/>
</dbReference>
<accession>A0AAU9CA50</accession>
<keyword evidence="5" id="KW-1185">Reference proteome</keyword>
<dbReference type="KEGG" id="fax:FUAX_13710"/>
<dbReference type="InterPro" id="IPR002347">
    <property type="entry name" value="SDR_fam"/>
</dbReference>
<evidence type="ECO:0000256" key="3">
    <source>
        <dbReference type="RuleBase" id="RU000363"/>
    </source>
</evidence>
<name>A0AAU9CA50_9BACT</name>
<evidence type="ECO:0000256" key="2">
    <source>
        <dbReference type="ARBA" id="ARBA00023002"/>
    </source>
</evidence>
<dbReference type="PROSITE" id="PS00061">
    <property type="entry name" value="ADH_SHORT"/>
    <property type="match status" value="1"/>
</dbReference>
<dbReference type="CDD" id="cd05233">
    <property type="entry name" value="SDR_c"/>
    <property type="match status" value="1"/>
</dbReference>
<dbReference type="EMBL" id="AP025314">
    <property type="protein sequence ID" value="BDD08939.1"/>
    <property type="molecule type" value="Genomic_DNA"/>
</dbReference>
<dbReference type="PANTHER" id="PTHR42901">
    <property type="entry name" value="ALCOHOL DEHYDROGENASE"/>
    <property type="match status" value="1"/>
</dbReference>